<evidence type="ECO:0000256" key="3">
    <source>
        <dbReference type="ARBA" id="ARBA00022801"/>
    </source>
</evidence>
<dbReference type="OrthoDB" id="9804926at2"/>
<dbReference type="RefSeq" id="WP_130153675.1">
    <property type="nucleotide sequence ID" value="NZ_SCFB01000004.1"/>
</dbReference>
<protein>
    <submittedName>
        <fullName evidence="5">HK97 family phage prohead protease</fullName>
    </submittedName>
</protein>
<evidence type="ECO:0000256" key="1">
    <source>
        <dbReference type="ARBA" id="ARBA00022612"/>
    </source>
</evidence>
<keyword evidence="6" id="KW-1185">Reference proteome</keyword>
<dbReference type="Proteomes" id="UP000293550">
    <property type="component" value="Unassembled WGS sequence"/>
</dbReference>
<accession>A0A4Q7DNT0</accession>
<dbReference type="EMBL" id="SCFB01000004">
    <property type="protein sequence ID" value="RZI46576.1"/>
    <property type="molecule type" value="Genomic_DNA"/>
</dbReference>
<evidence type="ECO:0000259" key="4">
    <source>
        <dbReference type="Pfam" id="PF04586"/>
    </source>
</evidence>
<dbReference type="Pfam" id="PF04586">
    <property type="entry name" value="Peptidase_S78"/>
    <property type="match status" value="1"/>
</dbReference>
<keyword evidence="3" id="KW-0378">Hydrolase</keyword>
<reference evidence="5 6" key="1">
    <citation type="submission" date="2018-10" db="EMBL/GenBank/DDBJ databases">
        <title>An updated phylogeny of the Alphaproteobacteria reveals that the parasitic Rickettsiales and Holosporales have independent origins.</title>
        <authorList>
            <person name="Munoz-Gomez S.A."/>
            <person name="Hess S."/>
            <person name="Burger G."/>
            <person name="Lang B.F."/>
            <person name="Susko E."/>
            <person name="Slamovits C.H."/>
            <person name="Roger A.J."/>
        </authorList>
    </citation>
    <scope>NUCLEOTIDE SEQUENCE [LARGE SCALE GENOMIC DNA]</scope>
    <source>
        <strain evidence="5">HOLO01</strain>
    </source>
</reference>
<dbReference type="AlphaFoldDB" id="A0A4Q7DNT0"/>
<evidence type="ECO:0000256" key="2">
    <source>
        <dbReference type="ARBA" id="ARBA00022670"/>
    </source>
</evidence>
<proteinExistence type="predicted"/>
<dbReference type="InterPro" id="IPR054613">
    <property type="entry name" value="Peptidase_S78_dom"/>
</dbReference>
<evidence type="ECO:0000313" key="5">
    <source>
        <dbReference type="EMBL" id="RZI46576.1"/>
    </source>
</evidence>
<keyword evidence="1" id="KW-1188">Viral release from host cell</keyword>
<feature type="domain" description="Prohead serine protease" evidence="4">
    <location>
        <begin position="9"/>
        <end position="149"/>
    </location>
</feature>
<dbReference type="NCBIfam" id="TIGR01543">
    <property type="entry name" value="proheadase_HK97"/>
    <property type="match status" value="1"/>
</dbReference>
<comment type="caution">
    <text evidence="5">The sequence shown here is derived from an EMBL/GenBank/DDBJ whole genome shotgun (WGS) entry which is preliminary data.</text>
</comment>
<organism evidence="5 6">
    <name type="scientific">Candidatus Finniella inopinata</name>
    <dbReference type="NCBI Taxonomy" id="1696036"/>
    <lineage>
        <taxon>Bacteria</taxon>
        <taxon>Pseudomonadati</taxon>
        <taxon>Pseudomonadota</taxon>
        <taxon>Alphaproteobacteria</taxon>
        <taxon>Holosporales</taxon>
        <taxon>Candidatus Paracaedibacteraceae</taxon>
        <taxon>Candidatus Finniella</taxon>
    </lineage>
</organism>
<dbReference type="SUPFAM" id="SSF50789">
    <property type="entry name" value="Herpes virus serine proteinase, assemblin"/>
    <property type="match status" value="1"/>
</dbReference>
<dbReference type="GO" id="GO:0006508">
    <property type="term" value="P:proteolysis"/>
    <property type="evidence" value="ECO:0007669"/>
    <property type="project" value="UniProtKB-KW"/>
</dbReference>
<sequence>METKEHRLNIKNLEEDGTFTGYASVFGMVYLHQEVVAPGAFNQSLKKWSQRQQMPKMLWQHDPKIPIGVWLDIQEDPYGLYVKGKLLLDVRHGREAYALLKSGIVDGLSIGYEVVKAQRQSKQRVLETIELFEVSLVTFAANPAAKVTAYKNLDYRDDEARILVRLRGLAEVM</sequence>
<keyword evidence="2 5" id="KW-0645">Protease</keyword>
<evidence type="ECO:0000313" key="6">
    <source>
        <dbReference type="Proteomes" id="UP000293550"/>
    </source>
</evidence>
<dbReference type="GO" id="GO:0008233">
    <property type="term" value="F:peptidase activity"/>
    <property type="evidence" value="ECO:0007669"/>
    <property type="project" value="UniProtKB-KW"/>
</dbReference>
<dbReference type="InterPro" id="IPR006433">
    <property type="entry name" value="Prohead_protease"/>
</dbReference>
<name>A0A4Q7DNT0_9PROT</name>
<gene>
    <name evidence="5" type="ORF">EQU50_03030</name>
</gene>